<evidence type="ECO:0000256" key="1">
    <source>
        <dbReference type="SAM" id="Phobius"/>
    </source>
</evidence>
<keyword evidence="1" id="KW-0472">Membrane</keyword>
<dbReference type="VEuPathDB" id="VectorBase:GPAI030887"/>
<keyword evidence="3" id="KW-1185">Reference proteome</keyword>
<keyword evidence="1" id="KW-1133">Transmembrane helix</keyword>
<name>A0A1B0A0Q9_GLOPL</name>
<sequence length="118" mass="13673">MIERFVEKSGADKGQKILRSSLQEHYNKSMKPVPVRNNNKFYRYFMKNYSILEIAYWQCVPRQAAFTARFYSVLLFMGASLIISLAAYAGSTRKFRAIRRIPKVARSSNKCHEKAVAI</sequence>
<dbReference type="EnsemblMetazoa" id="GPAI030887-RA">
    <property type="protein sequence ID" value="GPAI030887-PA"/>
    <property type="gene ID" value="GPAI030887"/>
</dbReference>
<reference evidence="3" key="1">
    <citation type="submission" date="2014-03" db="EMBL/GenBank/DDBJ databases">
        <authorList>
            <person name="Aksoy S."/>
            <person name="Warren W."/>
            <person name="Wilson R.K."/>
        </authorList>
    </citation>
    <scope>NUCLEOTIDE SEQUENCE [LARGE SCALE GENOMIC DNA]</scope>
    <source>
        <strain evidence="3">IAEA</strain>
    </source>
</reference>
<protein>
    <submittedName>
        <fullName evidence="2">Uncharacterized protein</fullName>
    </submittedName>
</protein>
<dbReference type="Proteomes" id="UP000092445">
    <property type="component" value="Unassembled WGS sequence"/>
</dbReference>
<proteinExistence type="predicted"/>
<evidence type="ECO:0000313" key="3">
    <source>
        <dbReference type="Proteomes" id="UP000092445"/>
    </source>
</evidence>
<reference evidence="2" key="2">
    <citation type="submission" date="2020-05" db="UniProtKB">
        <authorList>
            <consortium name="EnsemblMetazoa"/>
        </authorList>
    </citation>
    <scope>IDENTIFICATION</scope>
    <source>
        <strain evidence="2">IAEA</strain>
    </source>
</reference>
<accession>A0A1B0A0Q9</accession>
<organism evidence="2 3">
    <name type="scientific">Glossina pallidipes</name>
    <name type="common">Tsetse fly</name>
    <dbReference type="NCBI Taxonomy" id="7398"/>
    <lineage>
        <taxon>Eukaryota</taxon>
        <taxon>Metazoa</taxon>
        <taxon>Ecdysozoa</taxon>
        <taxon>Arthropoda</taxon>
        <taxon>Hexapoda</taxon>
        <taxon>Insecta</taxon>
        <taxon>Pterygota</taxon>
        <taxon>Neoptera</taxon>
        <taxon>Endopterygota</taxon>
        <taxon>Diptera</taxon>
        <taxon>Brachycera</taxon>
        <taxon>Muscomorpha</taxon>
        <taxon>Hippoboscoidea</taxon>
        <taxon>Glossinidae</taxon>
        <taxon>Glossina</taxon>
    </lineage>
</organism>
<evidence type="ECO:0000313" key="2">
    <source>
        <dbReference type="EnsemblMetazoa" id="GPAI030887-PA"/>
    </source>
</evidence>
<dbReference type="AlphaFoldDB" id="A0A1B0A0Q9"/>
<feature type="transmembrane region" description="Helical" evidence="1">
    <location>
        <begin position="70"/>
        <end position="90"/>
    </location>
</feature>
<keyword evidence="1" id="KW-0812">Transmembrane</keyword>